<keyword evidence="2" id="KW-0808">Transferase</keyword>
<feature type="domain" description="Deacetylase sirtuin-type" evidence="5">
    <location>
        <begin position="2"/>
        <end position="249"/>
    </location>
</feature>
<dbReference type="OrthoDB" id="9800582at2"/>
<dbReference type="Pfam" id="PF02146">
    <property type="entry name" value="SIR2"/>
    <property type="match status" value="1"/>
</dbReference>
<accession>S2X1P8</accession>
<dbReference type="Proteomes" id="UP000014417">
    <property type="component" value="Unassembled WGS sequence"/>
</dbReference>
<dbReference type="PATRIC" id="fig|883161.3.peg.185"/>
<organism evidence="6 7">
    <name type="scientific">Propionimicrobium lymphophilum ACS-093-V-SCH5</name>
    <dbReference type="NCBI Taxonomy" id="883161"/>
    <lineage>
        <taxon>Bacteria</taxon>
        <taxon>Bacillati</taxon>
        <taxon>Actinomycetota</taxon>
        <taxon>Actinomycetes</taxon>
        <taxon>Propionibacteriales</taxon>
        <taxon>Propionibacteriaceae</taxon>
        <taxon>Propionimicrobium</taxon>
    </lineage>
</organism>
<keyword evidence="7" id="KW-1185">Reference proteome</keyword>
<dbReference type="InterPro" id="IPR003000">
    <property type="entry name" value="Sirtuin"/>
</dbReference>
<gene>
    <name evidence="6" type="ORF">HMPREF9306_00174</name>
</gene>
<name>S2X1P8_9ACTN</name>
<dbReference type="RefSeq" id="WP_016455035.1">
    <property type="nucleotide sequence ID" value="NZ_KE150269.1"/>
</dbReference>
<dbReference type="PANTHER" id="PTHR11085:SF4">
    <property type="entry name" value="NAD-DEPENDENT PROTEIN DEACYLASE"/>
    <property type="match status" value="1"/>
</dbReference>
<dbReference type="Gene3D" id="3.40.50.1220">
    <property type="entry name" value="TPP-binding domain"/>
    <property type="match status" value="1"/>
</dbReference>
<dbReference type="HOGENOM" id="CLU_023643_3_0_11"/>
<dbReference type="GO" id="GO:0070403">
    <property type="term" value="F:NAD+ binding"/>
    <property type="evidence" value="ECO:0007669"/>
    <property type="project" value="InterPro"/>
</dbReference>
<dbReference type="PROSITE" id="PS50305">
    <property type="entry name" value="SIRTUIN"/>
    <property type="match status" value="1"/>
</dbReference>
<dbReference type="PANTHER" id="PTHR11085">
    <property type="entry name" value="NAD-DEPENDENT PROTEIN DEACYLASE SIRTUIN-5, MITOCHONDRIAL-RELATED"/>
    <property type="match status" value="1"/>
</dbReference>
<evidence type="ECO:0000256" key="2">
    <source>
        <dbReference type="ARBA" id="ARBA00022679"/>
    </source>
</evidence>
<dbReference type="EC" id="2.3.1.286" evidence="1"/>
<dbReference type="InterPro" id="IPR026591">
    <property type="entry name" value="Sirtuin_cat_small_dom_sf"/>
</dbReference>
<evidence type="ECO:0000256" key="3">
    <source>
        <dbReference type="ARBA" id="ARBA00023027"/>
    </source>
</evidence>
<dbReference type="NCBIfam" id="NF001752">
    <property type="entry name" value="PRK00481.1-1"/>
    <property type="match status" value="1"/>
</dbReference>
<evidence type="ECO:0000259" key="5">
    <source>
        <dbReference type="PROSITE" id="PS50305"/>
    </source>
</evidence>
<dbReference type="AlphaFoldDB" id="S2X1P8"/>
<dbReference type="Gene3D" id="3.30.1600.10">
    <property type="entry name" value="SIR2/SIRT2 'Small Domain"/>
    <property type="match status" value="1"/>
</dbReference>
<keyword evidence="3" id="KW-0520">NAD</keyword>
<evidence type="ECO:0000313" key="7">
    <source>
        <dbReference type="Proteomes" id="UP000014417"/>
    </source>
</evidence>
<comment type="caution">
    <text evidence="6">The sequence shown here is derived from an EMBL/GenBank/DDBJ whole genome shotgun (WGS) entry which is preliminary data.</text>
</comment>
<dbReference type="InterPro" id="IPR026590">
    <property type="entry name" value="Ssirtuin_cat_dom"/>
</dbReference>
<evidence type="ECO:0000256" key="1">
    <source>
        <dbReference type="ARBA" id="ARBA00012928"/>
    </source>
</evidence>
<comment type="caution">
    <text evidence="4">Lacks conserved residue(s) required for the propagation of feature annotation.</text>
</comment>
<protein>
    <recommendedName>
        <fullName evidence="1">protein acetyllysine N-acetyltransferase</fullName>
        <ecNumber evidence="1">2.3.1.286</ecNumber>
    </recommendedName>
</protein>
<evidence type="ECO:0000256" key="4">
    <source>
        <dbReference type="PROSITE-ProRule" id="PRU00236"/>
    </source>
</evidence>
<dbReference type="EMBL" id="AGZR01000002">
    <property type="protein sequence ID" value="EPD33949.1"/>
    <property type="molecule type" value="Genomic_DNA"/>
</dbReference>
<reference evidence="6 7" key="1">
    <citation type="submission" date="2013-04" db="EMBL/GenBank/DDBJ databases">
        <title>The Genome Sequence of Propionimicrobium lymphophilum ACS-093-V-SCH5.</title>
        <authorList>
            <consortium name="The Broad Institute Genomics Platform"/>
            <person name="Earl A."/>
            <person name="Ward D."/>
            <person name="Feldgarden M."/>
            <person name="Gevers D."/>
            <person name="Saerens B."/>
            <person name="Vaneechoutte M."/>
            <person name="Walker B."/>
            <person name="Young S."/>
            <person name="Zeng Q."/>
            <person name="Gargeya S."/>
            <person name="Fitzgerald M."/>
            <person name="Haas B."/>
            <person name="Abouelleil A."/>
            <person name="Allen A.W."/>
            <person name="Alvarado L."/>
            <person name="Arachchi H.M."/>
            <person name="Berlin A.M."/>
            <person name="Chapman S.B."/>
            <person name="Gainer-Dewar J."/>
            <person name="Goldberg J."/>
            <person name="Griggs A."/>
            <person name="Gujja S."/>
            <person name="Hansen M."/>
            <person name="Howarth C."/>
            <person name="Imamovic A."/>
            <person name="Ireland A."/>
            <person name="Larimer J."/>
            <person name="McCowan C."/>
            <person name="Murphy C."/>
            <person name="Pearson M."/>
            <person name="Poon T.W."/>
            <person name="Priest M."/>
            <person name="Roberts A."/>
            <person name="Saif S."/>
            <person name="Shea T."/>
            <person name="Sisk P."/>
            <person name="Sykes S."/>
            <person name="Wortman J."/>
            <person name="Nusbaum C."/>
            <person name="Birren B."/>
        </authorList>
    </citation>
    <scope>NUCLEOTIDE SEQUENCE [LARGE SCALE GENOMIC DNA]</scope>
    <source>
        <strain evidence="6 7">ACS-093-V-SCH5</strain>
    </source>
</reference>
<evidence type="ECO:0000313" key="6">
    <source>
        <dbReference type="EMBL" id="EPD33949.1"/>
    </source>
</evidence>
<sequence length="249" mass="27289">MSELNKEEIQQLAQWLSKAKRGVFFGGAGVSTASGIPDFRSATGLYTTAKGNMPPEYMLSHSCYLQDPEAFYDFHRAHMIFPEAKPNGAHTALARLEELGHIKAIVTQNCDGLHQEAGSKTVWELHGSVDRNYCPDGHVYDKVWMKESTGVPHCPVDGKQVRPDIVLYEEGLNPEVISEAVRAIESADLLIIGGTSLNVYPAAGMINYYRGSHLVLINRDATPADNQADLVIRDSIDDVMTAAVAAMEE</sequence>
<dbReference type="InterPro" id="IPR029035">
    <property type="entry name" value="DHS-like_NAD/FAD-binding_dom"/>
</dbReference>
<dbReference type="SUPFAM" id="SSF52467">
    <property type="entry name" value="DHS-like NAD/FAD-binding domain"/>
    <property type="match status" value="1"/>
</dbReference>
<dbReference type="STRING" id="883161.HMPREF9306_00174"/>
<proteinExistence type="predicted"/>
<dbReference type="GO" id="GO:0017136">
    <property type="term" value="F:histone deacetylase activity, NAD-dependent"/>
    <property type="evidence" value="ECO:0007669"/>
    <property type="project" value="TreeGrafter"/>
</dbReference>
<dbReference type="InterPro" id="IPR050134">
    <property type="entry name" value="NAD-dep_sirtuin_deacylases"/>
</dbReference>